<accession>A0A0K0FSE8</accession>
<dbReference type="STRING" id="75913.A0A0K0FSE8"/>
<dbReference type="InterPro" id="IPR027417">
    <property type="entry name" value="P-loop_NTPase"/>
</dbReference>
<reference evidence="2" key="1">
    <citation type="submission" date="2014-07" db="EMBL/GenBank/DDBJ databases">
        <authorList>
            <person name="Martin A.A"/>
            <person name="De Silva N."/>
        </authorList>
    </citation>
    <scope>NUCLEOTIDE SEQUENCE</scope>
</reference>
<organism evidence="2 3">
    <name type="scientific">Strongyloides venezuelensis</name>
    <name type="common">Threadworm</name>
    <dbReference type="NCBI Taxonomy" id="75913"/>
    <lineage>
        <taxon>Eukaryota</taxon>
        <taxon>Metazoa</taxon>
        <taxon>Ecdysozoa</taxon>
        <taxon>Nematoda</taxon>
        <taxon>Chromadorea</taxon>
        <taxon>Rhabditida</taxon>
        <taxon>Tylenchina</taxon>
        <taxon>Panagrolaimomorpha</taxon>
        <taxon>Strongyloidoidea</taxon>
        <taxon>Strongyloididae</taxon>
        <taxon>Strongyloides</taxon>
    </lineage>
</organism>
<dbReference type="GO" id="GO:0000723">
    <property type="term" value="P:telomere maintenance"/>
    <property type="evidence" value="ECO:0007669"/>
    <property type="project" value="InterPro"/>
</dbReference>
<reference evidence="3" key="2">
    <citation type="submission" date="2015-08" db="UniProtKB">
        <authorList>
            <consortium name="WormBaseParasite"/>
        </authorList>
    </citation>
    <scope>IDENTIFICATION</scope>
</reference>
<name>A0A0K0FSE8_STRVS</name>
<dbReference type="GO" id="GO:0043139">
    <property type="term" value="F:5'-3' DNA helicase activity"/>
    <property type="evidence" value="ECO:0007669"/>
    <property type="project" value="UniProtKB-EC"/>
</dbReference>
<dbReference type="Proteomes" id="UP000035680">
    <property type="component" value="Unassembled WGS sequence"/>
</dbReference>
<evidence type="ECO:0000313" key="2">
    <source>
        <dbReference type="Proteomes" id="UP000035680"/>
    </source>
</evidence>
<dbReference type="SUPFAM" id="SSF52540">
    <property type="entry name" value="P-loop containing nucleoside triphosphate hydrolases"/>
    <property type="match status" value="1"/>
</dbReference>
<proteinExistence type="predicted"/>
<dbReference type="Pfam" id="PF21530">
    <property type="entry name" value="Pif1_2B_dom"/>
    <property type="match status" value="1"/>
</dbReference>
<dbReference type="GO" id="GO:0005524">
    <property type="term" value="F:ATP binding"/>
    <property type="evidence" value="ECO:0007669"/>
    <property type="project" value="UniProtKB-KW"/>
</dbReference>
<dbReference type="PANTHER" id="PTHR10492">
    <property type="match status" value="1"/>
</dbReference>
<dbReference type="GO" id="GO:0006310">
    <property type="term" value="P:DNA recombination"/>
    <property type="evidence" value="ECO:0007669"/>
    <property type="project" value="UniProtKB-KW"/>
</dbReference>
<keyword evidence="2" id="KW-1185">Reference proteome</keyword>
<dbReference type="InterPro" id="IPR049163">
    <property type="entry name" value="Pif1-like_2B_dom"/>
</dbReference>
<dbReference type="AlphaFoldDB" id="A0A0K0FSE8"/>
<evidence type="ECO:0000313" key="3">
    <source>
        <dbReference type="WBParaSite" id="SVE_1334400.1"/>
    </source>
</evidence>
<sequence length="437" mass="50802">MEYPIIYKNWTVIRLAVHLINEECTVADEINNGNNNCFKAKKYLYNEIPQHYCFDLKTREWKLRHRQRHTIGRIFTVSPINDELFSLCQLLLHVSGAKCESDLKIVNGFQWLSFRDAAKARGLLDTENNYNELFQKACESAMSNMLRNYFGFMIFYRSFFTRHYDTSKFKNYLIEDYLMKYNDNEERAKVQAIFDIRNVLQSNNLNNYTDLPEVKFDIIEIDYVEDKDVLKKNRAEDKVVLNCASTGIAATLIRKRQTVHSMFSVPIALYDSNFSGLPPHVLNLKVNAVIIVLRNLNIKEGLCNGTRLRIIKISKKILTCTHFSELNKDITVLIPRIVLYSSERKYPFTLTRKQFSVRLAFAIIINKSQGQTLSKVSEDLTTLVFSHGQLYVAFSHVKSPDCQFVKTESDKAKKIVYSEIFNTYTQSTYPGVILLKL</sequence>
<feature type="domain" description="DNA helicase Pif1-like 2B" evidence="1">
    <location>
        <begin position="273"/>
        <end position="312"/>
    </location>
</feature>
<protein>
    <submittedName>
        <fullName evidence="3">ATP-dependent DNA helicase</fullName>
    </submittedName>
</protein>
<dbReference type="PANTHER" id="PTHR10492:SF57">
    <property type="entry name" value="ATP-DEPENDENT DNA HELICASE"/>
    <property type="match status" value="1"/>
</dbReference>
<dbReference type="GO" id="GO:0016887">
    <property type="term" value="F:ATP hydrolysis activity"/>
    <property type="evidence" value="ECO:0007669"/>
    <property type="project" value="RHEA"/>
</dbReference>
<evidence type="ECO:0000259" key="1">
    <source>
        <dbReference type="Pfam" id="PF21530"/>
    </source>
</evidence>
<dbReference type="WBParaSite" id="SVE_1334400.1">
    <property type="protein sequence ID" value="SVE_1334400.1"/>
    <property type="gene ID" value="SVE_1334400"/>
</dbReference>
<dbReference type="GO" id="GO:0006281">
    <property type="term" value="P:DNA repair"/>
    <property type="evidence" value="ECO:0007669"/>
    <property type="project" value="UniProtKB-KW"/>
</dbReference>